<evidence type="ECO:0000313" key="8">
    <source>
        <dbReference type="Proteomes" id="UP000694389"/>
    </source>
</evidence>
<dbReference type="GeneTree" id="ENSGT00940000163251"/>
<dbReference type="GO" id="GO:0022857">
    <property type="term" value="F:transmembrane transporter activity"/>
    <property type="evidence" value="ECO:0007669"/>
    <property type="project" value="InterPro"/>
</dbReference>
<dbReference type="InterPro" id="IPR005828">
    <property type="entry name" value="MFS_sugar_transport-like"/>
</dbReference>
<organism evidence="7 8">
    <name type="scientific">Dicentrarchus labrax</name>
    <name type="common">European seabass</name>
    <name type="synonym">Morone labrax</name>
    <dbReference type="NCBI Taxonomy" id="13489"/>
    <lineage>
        <taxon>Eukaryota</taxon>
        <taxon>Metazoa</taxon>
        <taxon>Chordata</taxon>
        <taxon>Craniata</taxon>
        <taxon>Vertebrata</taxon>
        <taxon>Euteleostomi</taxon>
        <taxon>Actinopterygii</taxon>
        <taxon>Neopterygii</taxon>
        <taxon>Teleostei</taxon>
        <taxon>Neoteleostei</taxon>
        <taxon>Acanthomorphata</taxon>
        <taxon>Eupercaria</taxon>
        <taxon>Moronidae</taxon>
        <taxon>Dicentrarchus</taxon>
    </lineage>
</organism>
<evidence type="ECO:0000313" key="7">
    <source>
        <dbReference type="Ensembl" id="ENSDLAP00005058984.1"/>
    </source>
</evidence>
<dbReference type="InterPro" id="IPR036259">
    <property type="entry name" value="MFS_trans_sf"/>
</dbReference>
<feature type="transmembrane region" description="Helical" evidence="5">
    <location>
        <begin position="354"/>
        <end position="375"/>
    </location>
</feature>
<proteinExistence type="predicted"/>
<dbReference type="GeneID" id="127367314"/>
<dbReference type="OMA" id="HYDRILP"/>
<evidence type="ECO:0000256" key="1">
    <source>
        <dbReference type="ARBA" id="ARBA00004141"/>
    </source>
</evidence>
<keyword evidence="4 5" id="KW-0472">Membrane</keyword>
<feature type="transmembrane region" description="Helical" evidence="5">
    <location>
        <begin position="382"/>
        <end position="401"/>
    </location>
</feature>
<name>A0A8C4IN92_DICLA</name>
<feature type="transmembrane region" description="Helical" evidence="5">
    <location>
        <begin position="443"/>
        <end position="464"/>
    </location>
</feature>
<keyword evidence="2 5" id="KW-0812">Transmembrane</keyword>
<reference evidence="7" key="1">
    <citation type="submission" date="2025-08" db="UniProtKB">
        <authorList>
            <consortium name="Ensembl"/>
        </authorList>
    </citation>
    <scope>IDENTIFICATION</scope>
</reference>
<evidence type="ECO:0000256" key="5">
    <source>
        <dbReference type="SAM" id="Phobius"/>
    </source>
</evidence>
<keyword evidence="8" id="KW-1185">Reference proteome</keyword>
<dbReference type="InterPro" id="IPR020846">
    <property type="entry name" value="MFS_dom"/>
</dbReference>
<protein>
    <recommendedName>
        <fullName evidence="6">Major facilitator superfamily (MFS) profile domain-containing protein</fullName>
    </recommendedName>
</protein>
<feature type="transmembrane region" description="Helical" evidence="5">
    <location>
        <begin position="324"/>
        <end position="342"/>
    </location>
</feature>
<dbReference type="Ensembl" id="ENSDLAT00005062505.2">
    <property type="protein sequence ID" value="ENSDLAP00005058984.1"/>
    <property type="gene ID" value="ENSDLAG00005024878.2"/>
</dbReference>
<dbReference type="PANTHER" id="PTHR24064">
    <property type="entry name" value="SOLUTE CARRIER FAMILY 22 MEMBER"/>
    <property type="match status" value="1"/>
</dbReference>
<dbReference type="SUPFAM" id="SSF103473">
    <property type="entry name" value="MFS general substrate transporter"/>
    <property type="match status" value="1"/>
</dbReference>
<feature type="transmembrane region" description="Helical" evidence="5">
    <location>
        <begin position="237"/>
        <end position="255"/>
    </location>
</feature>
<reference evidence="7" key="2">
    <citation type="submission" date="2025-09" db="UniProtKB">
        <authorList>
            <consortium name="Ensembl"/>
        </authorList>
    </citation>
    <scope>IDENTIFICATION</scope>
</reference>
<accession>A0A8C4IN92</accession>
<evidence type="ECO:0000256" key="2">
    <source>
        <dbReference type="ARBA" id="ARBA00022692"/>
    </source>
</evidence>
<dbReference type="Proteomes" id="UP000694389">
    <property type="component" value="Unassembled WGS sequence"/>
</dbReference>
<dbReference type="Pfam" id="PF00083">
    <property type="entry name" value="Sugar_tr"/>
    <property type="match status" value="1"/>
</dbReference>
<dbReference type="GO" id="GO:0016020">
    <property type="term" value="C:membrane"/>
    <property type="evidence" value="ECO:0007669"/>
    <property type="project" value="UniProtKB-SubCell"/>
</dbReference>
<evidence type="ECO:0000256" key="4">
    <source>
        <dbReference type="ARBA" id="ARBA00023136"/>
    </source>
</evidence>
<feature type="transmembrane region" description="Helical" evidence="5">
    <location>
        <begin position="150"/>
        <end position="177"/>
    </location>
</feature>
<dbReference type="OrthoDB" id="3936150at2759"/>
<feature type="transmembrane region" description="Helical" evidence="5">
    <location>
        <begin position="16"/>
        <end position="42"/>
    </location>
</feature>
<feature type="domain" description="Major facilitator superfamily (MFS) profile" evidence="6">
    <location>
        <begin position="21"/>
        <end position="495"/>
    </location>
</feature>
<dbReference type="RefSeq" id="XP_051263029.1">
    <property type="nucleotide sequence ID" value="XM_051407069.1"/>
</dbReference>
<evidence type="ECO:0000256" key="3">
    <source>
        <dbReference type="ARBA" id="ARBA00022989"/>
    </source>
</evidence>
<keyword evidence="3 5" id="KW-1133">Transmembrane helix</keyword>
<feature type="transmembrane region" description="Helical" evidence="5">
    <location>
        <begin position="208"/>
        <end position="231"/>
    </location>
</feature>
<dbReference type="AlphaFoldDB" id="A0A8C4IN92"/>
<dbReference type="Gene3D" id="1.20.1250.20">
    <property type="entry name" value="MFS general substrate transporter like domains"/>
    <property type="match status" value="1"/>
</dbReference>
<sequence length="528" mass="58598">MKDFDEITSFLGDYGLFQILMIVLLSLSVIPCGYMGVIVVFVSDTPEHHCKVSINSTTLNSSWIGPDSCSRYKLDGNRTEAAGLSNDTEHCLDGWVFSTERYTATIVSEWDLVCDNAWKVPFSTSLFFVGVLIGSFVSGHLSDRFGRKPVFFFTMILQTATALIQATSVSWVMFCILNCLRGLGQISNYIASLVLGSEMLSQSARVSYTLLGHSLGFGIGYALLSLFAYYIRGWRMLLVASAIPSLLFIPLWWVIPESPRWLLQKGRVEEAELVIRNAAKRNRVPAPEVIFRGSEYLELMKNKGEEEKTYTYVDLIRTPNMRNITIIGVFIWISVAMVFYGLSLNTSNLNGNAYLNSFISAAIDIVVYIATWLLVNHAPRPALLFSTLIFCGIMLLIIPLVPEDRHVTLQVLALVGKMGVSGAYCYIYVFFTELIPTVVRNMGLGVCSTAARIGTIMCPYVIYFGMYSRILPYIIFGTVSIIAAALSMMLPDTRNSKLPDLISQAKPIRGCCCPKETATAQSDAKEGC</sequence>
<feature type="transmembrane region" description="Helical" evidence="5">
    <location>
        <begin position="120"/>
        <end position="138"/>
    </location>
</feature>
<evidence type="ECO:0000259" key="6">
    <source>
        <dbReference type="PROSITE" id="PS50850"/>
    </source>
</evidence>
<feature type="transmembrane region" description="Helical" evidence="5">
    <location>
        <begin position="470"/>
        <end position="490"/>
    </location>
</feature>
<dbReference type="PROSITE" id="PS50850">
    <property type="entry name" value="MFS"/>
    <property type="match status" value="1"/>
</dbReference>
<feature type="transmembrane region" description="Helical" evidence="5">
    <location>
        <begin position="407"/>
        <end position="431"/>
    </location>
</feature>
<comment type="subcellular location">
    <subcellularLocation>
        <location evidence="1">Membrane</location>
        <topology evidence="1">Multi-pass membrane protein</topology>
    </subcellularLocation>
</comment>
<gene>
    <name evidence="7" type="primary">LOC127367314</name>
</gene>